<gene>
    <name evidence="3" type="ORF">INT47_003657</name>
</gene>
<evidence type="ECO:0000259" key="2">
    <source>
        <dbReference type="Pfam" id="PF22600"/>
    </source>
</evidence>
<sequence>MSNQMEVLFLEKCGIYALENSISTDSTTARVVLIAALDNYLKLAYPSAYQKIIECYRSLELFLKNAGREIIRAGLIKNWQNWNFEIMTMNVYSNDKRHDHKCFSPLTWKPHESASLFVFYSKDDKRRYEAERAQMNKKQRKEQERVEREVRENTIISIPNTSSIKDGLRRQDPLTNEITKLCRLLTPSQKSVTDVNFLKKRVQAMLNHVWPGLDYKVAIFGSSANSLALHDADVDFCIVVPEAKFEQDLKHYKNRLSKQPKSVYNMFFLASRLRDIGMKNVEAIGHASVPICKFVDPQTGFQCDINTNNILGIENTGMIQKYCNMDSRIRPLVFAIKQFVKQKNINNPRGGTLSSYAYVIMVLHYLMSALPDPVIPSLQRLESKCSSRTCNYKTSKYVSLLQDHQIIKCDARYHDCVQIRNSSEYDLPVKGATNVWEGRNTDSISSLLKGFFQYYSIPVNFTLSIITPDGVIFKPEELVHTKSPFIIQDPFIISKNVARSCTIVGATIILQEFQRASRLLNEASHRFSDICDPSTNLLRPVDTESMEYRFQQRQPPARSNRISKQDKVVGYLTEKIENVYRAESHHPIDFLTGSDSDIDNIHTADLLTPYSFDEPLVVFNGTQVAEPIIEPVRKENLTPTREDQPRHSLTGDWCAPDAPNISGVLEVVKKLMLAQPHLENDVSFNSYTSRPCTDMGKLLEEPCMQNVLPKDICYLIAQLNFLGDAIADKIVSSSAVKQVQPFTDPEAGLLYVKQLQEMMNSVDLSEEEDDLSDRIKNADGSETDLDYDDEDEIRVNYYVHDMPEPIEKYEIYNLLVWYGKVVDIVFTGDNAWMAEVVIKFRNYKLLPTKPEFGDITANGFAIIL</sequence>
<reference evidence="3" key="1">
    <citation type="submission" date="2020-12" db="EMBL/GenBank/DDBJ databases">
        <title>Metabolic potential, ecology and presence of endohyphal bacteria is reflected in genomic diversity of Mucoromycotina.</title>
        <authorList>
            <person name="Muszewska A."/>
            <person name="Okrasinska A."/>
            <person name="Steczkiewicz K."/>
            <person name="Drgas O."/>
            <person name="Orlowska M."/>
            <person name="Perlinska-Lenart U."/>
            <person name="Aleksandrzak-Piekarczyk T."/>
            <person name="Szatraj K."/>
            <person name="Zielenkiewicz U."/>
            <person name="Pilsyk S."/>
            <person name="Malc E."/>
            <person name="Mieczkowski P."/>
            <person name="Kruszewska J.S."/>
            <person name="Biernat P."/>
            <person name="Pawlowska J."/>
        </authorList>
    </citation>
    <scope>NUCLEOTIDE SEQUENCE</scope>
    <source>
        <strain evidence="3">WA0000017839</strain>
    </source>
</reference>
<dbReference type="AlphaFoldDB" id="A0A8H7RAI8"/>
<dbReference type="PANTHER" id="PTHR12271:SF40">
    <property type="entry name" value="POLY(A) RNA POLYMERASE GLD2"/>
    <property type="match status" value="1"/>
</dbReference>
<protein>
    <recommendedName>
        <fullName evidence="2">Poly(A) RNA polymerase mitochondrial-like central palm domain-containing protein</fullName>
    </recommendedName>
</protein>
<feature type="domain" description="Poly(A) RNA polymerase mitochondrial-like central palm" evidence="2">
    <location>
        <begin position="174"/>
        <end position="323"/>
    </location>
</feature>
<dbReference type="Pfam" id="PF22600">
    <property type="entry name" value="MTPAP-like_central"/>
    <property type="match status" value="1"/>
</dbReference>
<accession>A0A8H7RAI8</accession>
<dbReference type="GO" id="GO:0016779">
    <property type="term" value="F:nucleotidyltransferase activity"/>
    <property type="evidence" value="ECO:0007669"/>
    <property type="project" value="UniProtKB-ARBA"/>
</dbReference>
<dbReference type="SUPFAM" id="SSF81631">
    <property type="entry name" value="PAP/OAS1 substrate-binding domain"/>
    <property type="match status" value="1"/>
</dbReference>
<dbReference type="EMBL" id="JAEPRD010000029">
    <property type="protein sequence ID" value="KAG2206715.1"/>
    <property type="molecule type" value="Genomic_DNA"/>
</dbReference>
<dbReference type="SUPFAM" id="SSF81301">
    <property type="entry name" value="Nucleotidyltransferase"/>
    <property type="match status" value="1"/>
</dbReference>
<comment type="caution">
    <text evidence="3">The sequence shown here is derived from an EMBL/GenBank/DDBJ whole genome shotgun (WGS) entry which is preliminary data.</text>
</comment>
<proteinExistence type="predicted"/>
<dbReference type="Proteomes" id="UP000603453">
    <property type="component" value="Unassembled WGS sequence"/>
</dbReference>
<keyword evidence="4" id="KW-1185">Reference proteome</keyword>
<organism evidence="3 4">
    <name type="scientific">Mucor saturninus</name>
    <dbReference type="NCBI Taxonomy" id="64648"/>
    <lineage>
        <taxon>Eukaryota</taxon>
        <taxon>Fungi</taxon>
        <taxon>Fungi incertae sedis</taxon>
        <taxon>Mucoromycota</taxon>
        <taxon>Mucoromycotina</taxon>
        <taxon>Mucoromycetes</taxon>
        <taxon>Mucorales</taxon>
        <taxon>Mucorineae</taxon>
        <taxon>Mucoraceae</taxon>
        <taxon>Mucor</taxon>
    </lineage>
</organism>
<dbReference type="GO" id="GO:0010605">
    <property type="term" value="P:negative regulation of macromolecule metabolic process"/>
    <property type="evidence" value="ECO:0007669"/>
    <property type="project" value="UniProtKB-ARBA"/>
</dbReference>
<dbReference type="PANTHER" id="PTHR12271">
    <property type="entry name" value="POLY A POLYMERASE CID PAP -RELATED"/>
    <property type="match status" value="1"/>
</dbReference>
<dbReference type="Gene3D" id="1.10.1410.10">
    <property type="match status" value="1"/>
</dbReference>
<dbReference type="CDD" id="cd05402">
    <property type="entry name" value="NT_PAP_TUTase"/>
    <property type="match status" value="1"/>
</dbReference>
<evidence type="ECO:0000313" key="3">
    <source>
        <dbReference type="EMBL" id="KAG2206715.1"/>
    </source>
</evidence>
<feature type="coiled-coil region" evidence="1">
    <location>
        <begin position="125"/>
        <end position="152"/>
    </location>
</feature>
<dbReference type="GO" id="GO:0031123">
    <property type="term" value="P:RNA 3'-end processing"/>
    <property type="evidence" value="ECO:0007669"/>
    <property type="project" value="TreeGrafter"/>
</dbReference>
<dbReference type="OrthoDB" id="2274644at2759"/>
<evidence type="ECO:0000313" key="4">
    <source>
        <dbReference type="Proteomes" id="UP000603453"/>
    </source>
</evidence>
<dbReference type="Gene3D" id="3.30.460.10">
    <property type="entry name" value="Beta Polymerase, domain 2"/>
    <property type="match status" value="1"/>
</dbReference>
<evidence type="ECO:0000256" key="1">
    <source>
        <dbReference type="SAM" id="Coils"/>
    </source>
</evidence>
<dbReference type="InterPro" id="IPR054708">
    <property type="entry name" value="MTPAP-like_central"/>
</dbReference>
<name>A0A8H7RAI8_9FUNG</name>
<keyword evidence="1" id="KW-0175">Coiled coil</keyword>
<dbReference type="InterPro" id="IPR043519">
    <property type="entry name" value="NT_sf"/>
</dbReference>